<dbReference type="Gene3D" id="3.30.930.10">
    <property type="entry name" value="Bira Bifunctional Protein, Domain 2"/>
    <property type="match status" value="1"/>
</dbReference>
<dbReference type="PIRSF" id="PIRSF001549">
    <property type="entry name" value="His-tRNA_synth"/>
    <property type="match status" value="1"/>
</dbReference>
<dbReference type="RefSeq" id="WP_075472573.1">
    <property type="nucleotide sequence ID" value="NZ_CP135003.1"/>
</dbReference>
<dbReference type="InterPro" id="IPR006195">
    <property type="entry name" value="aa-tRNA-synth_II"/>
</dbReference>
<dbReference type="SUPFAM" id="SSF52954">
    <property type="entry name" value="Class II aaRS ABD-related"/>
    <property type="match status" value="1"/>
</dbReference>
<evidence type="ECO:0000313" key="9">
    <source>
        <dbReference type="Proteomes" id="UP000243633"/>
    </source>
</evidence>
<feature type="domain" description="Aminoacyl-transfer RNA synthetases class-II family profile" evidence="7">
    <location>
        <begin position="1"/>
        <end position="317"/>
    </location>
</feature>
<comment type="subcellular location">
    <subcellularLocation>
        <location evidence="5">Cytoplasm</location>
    </subcellularLocation>
</comment>
<name>A0A160SY69_BUCTT</name>
<feature type="binding site" evidence="6">
    <location>
        <position position="114"/>
    </location>
    <ligand>
        <name>L-histidine</name>
        <dbReference type="ChEBI" id="CHEBI:57595"/>
    </ligand>
</feature>
<dbReference type="EMBL" id="LN890285">
    <property type="protein sequence ID" value="CUR53164.1"/>
    <property type="molecule type" value="Genomic_DNA"/>
</dbReference>
<dbReference type="STRING" id="98804.BTSPAZIEG_0189"/>
<dbReference type="PROSITE" id="PS50862">
    <property type="entry name" value="AA_TRNA_LIGASE_II"/>
    <property type="match status" value="1"/>
</dbReference>
<keyword evidence="9" id="KW-1185">Reference proteome</keyword>
<dbReference type="CDD" id="cd00773">
    <property type="entry name" value="HisRS-like_core"/>
    <property type="match status" value="1"/>
</dbReference>
<dbReference type="InterPro" id="IPR015807">
    <property type="entry name" value="His-tRNA-ligase"/>
</dbReference>
<feature type="binding site" evidence="6">
    <location>
        <begin position="264"/>
        <end position="265"/>
    </location>
    <ligand>
        <name>L-histidine</name>
        <dbReference type="ChEBI" id="CHEBI:57595"/>
    </ligand>
</feature>
<evidence type="ECO:0000256" key="2">
    <source>
        <dbReference type="ARBA" id="ARBA00011738"/>
    </source>
</evidence>
<accession>A0A160SY69</accession>
<evidence type="ECO:0000256" key="5">
    <source>
        <dbReference type="HAMAP-Rule" id="MF_00127"/>
    </source>
</evidence>
<dbReference type="Pfam" id="PF13393">
    <property type="entry name" value="tRNA-synt_His"/>
    <property type="match status" value="2"/>
</dbReference>
<dbReference type="GO" id="GO:0005737">
    <property type="term" value="C:cytoplasm"/>
    <property type="evidence" value="ECO:0007669"/>
    <property type="project" value="UniProtKB-SubCell"/>
</dbReference>
<keyword evidence="4 5" id="KW-0030">Aminoacyl-tRNA synthetase</keyword>
<keyword evidence="5" id="KW-0648">Protein biosynthesis</keyword>
<dbReference type="GO" id="GO:0006427">
    <property type="term" value="P:histidyl-tRNA aminoacylation"/>
    <property type="evidence" value="ECO:0007669"/>
    <property type="project" value="UniProtKB-UniRule"/>
</dbReference>
<reference evidence="9" key="1">
    <citation type="submission" date="2015-10" db="EMBL/GenBank/DDBJ databases">
        <authorList>
            <person name="Manzano-Marin A."/>
            <person name="Manzano-Marin A."/>
        </authorList>
    </citation>
    <scope>NUCLEOTIDE SEQUENCE [LARGE SCALE GENOMIC DNA]</scope>
    <source>
        <strain evidence="9">BTs</strain>
    </source>
</reference>
<dbReference type="PATRIC" id="fig|98804.3.peg.179"/>
<dbReference type="EC" id="6.1.1.21" evidence="5"/>
<comment type="subunit">
    <text evidence="2 5">Homodimer.</text>
</comment>
<comment type="catalytic activity">
    <reaction evidence="5">
        <text>tRNA(His) + L-histidine + ATP = L-histidyl-tRNA(His) + AMP + diphosphate + H(+)</text>
        <dbReference type="Rhea" id="RHEA:17313"/>
        <dbReference type="Rhea" id="RHEA-COMP:9665"/>
        <dbReference type="Rhea" id="RHEA-COMP:9689"/>
        <dbReference type="ChEBI" id="CHEBI:15378"/>
        <dbReference type="ChEBI" id="CHEBI:30616"/>
        <dbReference type="ChEBI" id="CHEBI:33019"/>
        <dbReference type="ChEBI" id="CHEBI:57595"/>
        <dbReference type="ChEBI" id="CHEBI:78442"/>
        <dbReference type="ChEBI" id="CHEBI:78527"/>
        <dbReference type="ChEBI" id="CHEBI:456215"/>
        <dbReference type="EC" id="6.1.1.21"/>
    </reaction>
</comment>
<dbReference type="AlphaFoldDB" id="A0A160SY69"/>
<organism evidence="8 9">
    <name type="scientific">Buchnera aphidicola subsp. Tuberolachnus salignus</name>
    <dbReference type="NCBI Taxonomy" id="98804"/>
    <lineage>
        <taxon>Bacteria</taxon>
        <taxon>Pseudomonadati</taxon>
        <taxon>Pseudomonadota</taxon>
        <taxon>Gammaproteobacteria</taxon>
        <taxon>Enterobacterales</taxon>
        <taxon>Erwiniaceae</taxon>
        <taxon>Buchnera</taxon>
    </lineage>
</organism>
<proteinExistence type="inferred from homology"/>
<dbReference type="OrthoDB" id="9800814at2"/>
<comment type="similarity">
    <text evidence="1 5">Belongs to the class-II aminoacyl-tRNA synthetase family.</text>
</comment>
<evidence type="ECO:0000259" key="7">
    <source>
        <dbReference type="PROSITE" id="PS50862"/>
    </source>
</evidence>
<dbReference type="NCBIfam" id="TIGR00442">
    <property type="entry name" value="hisS"/>
    <property type="match status" value="1"/>
</dbReference>
<dbReference type="InterPro" id="IPR004516">
    <property type="entry name" value="HisRS/HisZ"/>
</dbReference>
<evidence type="ECO:0000256" key="3">
    <source>
        <dbReference type="ARBA" id="ARBA00022598"/>
    </source>
</evidence>
<dbReference type="InterPro" id="IPR041715">
    <property type="entry name" value="HisRS-like_core"/>
</dbReference>
<feature type="binding site" evidence="6">
    <location>
        <position position="260"/>
    </location>
    <ligand>
        <name>L-histidine</name>
        <dbReference type="ChEBI" id="CHEBI:57595"/>
    </ligand>
</feature>
<dbReference type="Proteomes" id="UP000243633">
    <property type="component" value="Chromosome 1"/>
</dbReference>
<evidence type="ECO:0000256" key="4">
    <source>
        <dbReference type="ARBA" id="ARBA00023146"/>
    </source>
</evidence>
<keyword evidence="3 5" id="KW-0436">Ligase</keyword>
<dbReference type="InterPro" id="IPR045864">
    <property type="entry name" value="aa-tRNA-synth_II/BPL/LPL"/>
</dbReference>
<gene>
    <name evidence="5 8" type="primary">hisS</name>
    <name evidence="8" type="ORF">BTSPAZIEG_0189</name>
</gene>
<dbReference type="PANTHER" id="PTHR43707">
    <property type="entry name" value="HISTIDYL-TRNA SYNTHETASE"/>
    <property type="match status" value="1"/>
</dbReference>
<dbReference type="GO" id="GO:0005524">
    <property type="term" value="F:ATP binding"/>
    <property type="evidence" value="ECO:0007669"/>
    <property type="project" value="UniProtKB-UniRule"/>
</dbReference>
<dbReference type="GO" id="GO:0004821">
    <property type="term" value="F:histidine-tRNA ligase activity"/>
    <property type="evidence" value="ECO:0007669"/>
    <property type="project" value="UniProtKB-UniRule"/>
</dbReference>
<dbReference type="SUPFAM" id="SSF55681">
    <property type="entry name" value="Class II aaRS and biotin synthetases"/>
    <property type="match status" value="1"/>
</dbReference>
<protein>
    <recommendedName>
        <fullName evidence="5">Histidine--tRNA ligase</fullName>
        <ecNumber evidence="5">6.1.1.21</ecNumber>
    </recommendedName>
    <alternativeName>
        <fullName evidence="5">Histidyl-tRNA synthetase</fullName>
        <shortName evidence="5">HisRS</shortName>
    </alternativeName>
</protein>
<evidence type="ECO:0000256" key="1">
    <source>
        <dbReference type="ARBA" id="ARBA00008226"/>
    </source>
</evidence>
<keyword evidence="5" id="KW-0963">Cytoplasm</keyword>
<feature type="binding site" evidence="6">
    <location>
        <begin position="83"/>
        <end position="85"/>
    </location>
    <ligand>
        <name>L-histidine</name>
        <dbReference type="ChEBI" id="CHEBI:57595"/>
    </ligand>
</feature>
<evidence type="ECO:0000313" key="8">
    <source>
        <dbReference type="EMBL" id="CUR53164.1"/>
    </source>
</evidence>
<dbReference type="HAMAP" id="MF_00127">
    <property type="entry name" value="His_tRNA_synth"/>
    <property type="match status" value="1"/>
</dbReference>
<keyword evidence="5" id="KW-0067">ATP-binding</keyword>
<keyword evidence="5" id="KW-0547">Nucleotide-binding</keyword>
<feature type="binding site" evidence="6">
    <location>
        <position position="128"/>
    </location>
    <ligand>
        <name>L-histidine</name>
        <dbReference type="ChEBI" id="CHEBI:57595"/>
    </ligand>
</feature>
<evidence type="ECO:0000256" key="6">
    <source>
        <dbReference type="PIRSR" id="PIRSR001549-1"/>
    </source>
</evidence>
<dbReference type="PANTHER" id="PTHR43707:SF1">
    <property type="entry name" value="HISTIDINE--TRNA LIGASE, MITOCHONDRIAL-RELATED"/>
    <property type="match status" value="1"/>
</dbReference>
<sequence length="425" mass="50844">MNYQYQSIRGMHDYMPEETEYLNFLEEKIKKILKSYFFSEIRFPILEKTDIFNKIIGNYTDIIQKEMYSFLDKKKNSISLRPEGTTSCIRACIQNNIFQINKIQKLWYLGPMFRYERPQKGRFRQFSQFGIENFGSFNIITDFELLKLTIYIWKSLNILHLLKLEINSIGTVNSRKKYCLDLKTYLQRYESQFNPITKKLLYENPIRLLDNKCLKIQNLISKGPCLIDYLNKKSRDRFKNLCFFLKHNKISYKINYQLVRGLDYYNDTVFEWKTNLLGSQNTVCAGGRYDTLVENLGGPKIPAIGCAIGMERLLLLYKLDNLKKFFLFSKIRINILCKNELYNFFVLKIAEKLRHQWPNLYIKTNFINYNFSQDIKNSLLNHTKFLLILKENELFKNKIVFNNLFTQTKSIINFNRIFKKPCIFI</sequence>
<feature type="binding site" evidence="6">
    <location>
        <position position="132"/>
    </location>
    <ligand>
        <name>L-histidine</name>
        <dbReference type="ChEBI" id="CHEBI:57595"/>
    </ligand>
</feature>